<organism evidence="1 2">
    <name type="scientific">Entomophthora muscae</name>
    <dbReference type="NCBI Taxonomy" id="34485"/>
    <lineage>
        <taxon>Eukaryota</taxon>
        <taxon>Fungi</taxon>
        <taxon>Fungi incertae sedis</taxon>
        <taxon>Zoopagomycota</taxon>
        <taxon>Entomophthoromycotina</taxon>
        <taxon>Entomophthoromycetes</taxon>
        <taxon>Entomophthorales</taxon>
        <taxon>Entomophthoraceae</taxon>
        <taxon>Entomophthora</taxon>
    </lineage>
</organism>
<name>A0ACC2T7T7_9FUNG</name>
<dbReference type="Proteomes" id="UP001165960">
    <property type="component" value="Unassembled WGS sequence"/>
</dbReference>
<sequence length="406" mass="43542">MDDIRPASQSAHAGWYKYLVVLAGFCSMFSIYGTIYSYGLYLVEYDKIYGKSYGKLSFLVTTCSCISMILAPFSGKVADALGYRWCIFLGGELFALGLLLASISTEIWQLILTQGVLMGIGSAFVFIPAISAPATWFTERRGLATGIASTGSGIGGLVMPLLTQSSLEKHGVASTLRLTSLLCAIVFICAGLVLKTPDSLRSRPAISLSIFRDYRFCAFFIGEMFFAFGFLVPILLLPGFANHIQLPVKDGALALSILNFLSAGGRILFGFLADRLGAIHVIIFCSAAAALANIFIWPFSTDLPSLITFSVVYGLCSGGFVALVPITLASLFGVESMASTTGLVYFGSALPVLVGTPICRKILEVASSGGQKNYFPVQLYTGLVILGASMSFLCLRIFFYNRASSQ</sequence>
<proteinExistence type="predicted"/>
<keyword evidence="2" id="KW-1185">Reference proteome</keyword>
<reference evidence="1" key="1">
    <citation type="submission" date="2022-04" db="EMBL/GenBank/DDBJ databases">
        <title>Genome of the entomopathogenic fungus Entomophthora muscae.</title>
        <authorList>
            <person name="Elya C."/>
            <person name="Lovett B.R."/>
            <person name="Lee E."/>
            <person name="Macias A.M."/>
            <person name="Hajek A.E."/>
            <person name="De Bivort B.L."/>
            <person name="Kasson M.T."/>
            <person name="De Fine Licht H.H."/>
            <person name="Stajich J.E."/>
        </authorList>
    </citation>
    <scope>NUCLEOTIDE SEQUENCE</scope>
    <source>
        <strain evidence="1">Berkeley</strain>
    </source>
</reference>
<comment type="caution">
    <text evidence="1">The sequence shown here is derived from an EMBL/GenBank/DDBJ whole genome shotgun (WGS) entry which is preliminary data.</text>
</comment>
<gene>
    <name evidence="1" type="ORF">DSO57_1004945</name>
</gene>
<evidence type="ECO:0000313" key="2">
    <source>
        <dbReference type="Proteomes" id="UP001165960"/>
    </source>
</evidence>
<evidence type="ECO:0000313" key="1">
    <source>
        <dbReference type="EMBL" id="KAJ9070714.1"/>
    </source>
</evidence>
<dbReference type="EMBL" id="QTSX02003563">
    <property type="protein sequence ID" value="KAJ9070714.1"/>
    <property type="molecule type" value="Genomic_DNA"/>
</dbReference>
<accession>A0ACC2T7T7</accession>
<protein>
    <submittedName>
        <fullName evidence="1">Uncharacterized protein</fullName>
    </submittedName>
</protein>